<accession>A0A3N6NSY1</accession>
<name>A0A3N6NSY1_9CYAN</name>
<dbReference type="AlphaFoldDB" id="A0A3N6NSY1"/>
<dbReference type="InterPro" id="IPR037919">
    <property type="entry name" value="OGT"/>
</dbReference>
<dbReference type="SUPFAM" id="SSF48452">
    <property type="entry name" value="TPR-like"/>
    <property type="match status" value="1"/>
</dbReference>
<dbReference type="GO" id="GO:0097363">
    <property type="term" value="F:protein O-acetylglucosaminyltransferase activity"/>
    <property type="evidence" value="ECO:0007669"/>
    <property type="project" value="TreeGrafter"/>
</dbReference>
<comment type="caution">
    <text evidence="5">The sequence shown here is derived from an EMBL/GenBank/DDBJ whole genome shotgun (WGS) entry which is preliminary data.</text>
</comment>
<dbReference type="PROSITE" id="PS50005">
    <property type="entry name" value="TPR"/>
    <property type="match status" value="2"/>
</dbReference>
<organism evidence="5 6">
    <name type="scientific">Okeania hirsuta</name>
    <dbReference type="NCBI Taxonomy" id="1458930"/>
    <lineage>
        <taxon>Bacteria</taxon>
        <taxon>Bacillati</taxon>
        <taxon>Cyanobacteriota</taxon>
        <taxon>Cyanophyceae</taxon>
        <taxon>Oscillatoriophycideae</taxon>
        <taxon>Oscillatoriales</taxon>
        <taxon>Microcoleaceae</taxon>
        <taxon>Okeania</taxon>
    </lineage>
</organism>
<evidence type="ECO:0000256" key="2">
    <source>
        <dbReference type="ARBA" id="ARBA00022803"/>
    </source>
</evidence>
<dbReference type="Pfam" id="PF07719">
    <property type="entry name" value="TPR_2"/>
    <property type="match status" value="1"/>
</dbReference>
<evidence type="ECO:0000256" key="3">
    <source>
        <dbReference type="PROSITE-ProRule" id="PRU00339"/>
    </source>
</evidence>
<keyword evidence="2 3" id="KW-0802">TPR repeat</keyword>
<sequence length="498" mass="57202">MFLGVTEDMSNVNNQKISVFNLKQKAEIYLSQGKLDLAYDTCSQALEILPNCGEVYKTQGNILQRMGKLELAKNFYRKAIKYNPNLAEAHANMGSIFARQQQWEKAIKYYDKAISLQPHFAGFYRNLAKIWQSLGKHELTKECTHKALDLEAKYEQKISKIEIFSATEVNMLASQTIEKQTHHIFRSRKVYSQSAFVTVVPGGKGYINTGVTAVITSENKLVSEVSTRNAELIIYSSELPSIYNIEGTVALLSIKWGKNNYFHWMFDIVTRIHLLLLSSLKIDKFVVNQCQKKFQRETIESLGISQDKIIESEIYPYIQAERLLVPSFSYSDGKYLRIPKWGCDFLRNSFLSEEAKKTRYYQTERIYISRKESSRRRVVNEEEVISFLDKFGFESITLESMSVAEQAALLASVKVVVAPHGAGLTNLVFCSSGTKVIEFFAPEYIVKYYWIVSNVCGLEYYYLLGDEFDKYFSGQPFHKDILVNLQKLLDLMKLAKII</sequence>
<dbReference type="PANTHER" id="PTHR44366:SF1">
    <property type="entry name" value="UDP-N-ACETYLGLUCOSAMINE--PEPTIDE N-ACETYLGLUCOSAMINYLTRANSFERASE 110 KDA SUBUNIT"/>
    <property type="match status" value="1"/>
</dbReference>
<keyword evidence="1" id="KW-0677">Repeat</keyword>
<dbReference type="Proteomes" id="UP000269154">
    <property type="component" value="Unassembled WGS sequence"/>
</dbReference>
<reference evidence="5 6" key="1">
    <citation type="journal article" date="2018" name="ACS Chem. Biol.">
        <title>Ketoreductase domain dysfunction expands chemodiversity: malyngamide biosynthesis in the cyanobacterium Okeania hirsuta.</title>
        <authorList>
            <person name="Moss N.A."/>
            <person name="Leao T."/>
            <person name="Rankin M."/>
            <person name="McCullough T.M."/>
            <person name="Qu P."/>
            <person name="Korobeynikov A."/>
            <person name="Smith J.L."/>
            <person name="Gerwick L."/>
            <person name="Gerwick W.H."/>
        </authorList>
    </citation>
    <scope>NUCLEOTIDE SEQUENCE [LARGE SCALE GENOMIC DNA]</scope>
    <source>
        <strain evidence="5 6">PAB10Feb10-1</strain>
    </source>
</reference>
<dbReference type="Gene3D" id="1.25.40.10">
    <property type="entry name" value="Tetratricopeptide repeat domain"/>
    <property type="match status" value="1"/>
</dbReference>
<proteinExistence type="predicted"/>
<feature type="repeat" description="TPR" evidence="3">
    <location>
        <begin position="87"/>
        <end position="120"/>
    </location>
</feature>
<feature type="repeat" description="TPR" evidence="3">
    <location>
        <begin position="53"/>
        <end position="86"/>
    </location>
</feature>
<dbReference type="EMBL" id="RCBY01000031">
    <property type="protein sequence ID" value="RQH48240.1"/>
    <property type="molecule type" value="Genomic_DNA"/>
</dbReference>
<dbReference type="Pfam" id="PF04577">
    <property type="entry name" value="Glyco_transf_61"/>
    <property type="match status" value="1"/>
</dbReference>
<dbReference type="InterPro" id="IPR013105">
    <property type="entry name" value="TPR_2"/>
</dbReference>
<dbReference type="GO" id="GO:0006493">
    <property type="term" value="P:protein O-linked glycosylation"/>
    <property type="evidence" value="ECO:0007669"/>
    <property type="project" value="InterPro"/>
</dbReference>
<dbReference type="SMART" id="SM00028">
    <property type="entry name" value="TPR"/>
    <property type="match status" value="4"/>
</dbReference>
<dbReference type="InterPro" id="IPR049625">
    <property type="entry name" value="Glyco_transf_61_cat"/>
</dbReference>
<dbReference type="PANTHER" id="PTHR44366">
    <property type="entry name" value="UDP-N-ACETYLGLUCOSAMINE--PEPTIDE N-ACETYLGLUCOSAMINYLTRANSFERASE 110 KDA SUBUNIT"/>
    <property type="match status" value="1"/>
</dbReference>
<evidence type="ECO:0000313" key="5">
    <source>
        <dbReference type="EMBL" id="RQH48240.1"/>
    </source>
</evidence>
<evidence type="ECO:0000313" key="6">
    <source>
        <dbReference type="Proteomes" id="UP000269154"/>
    </source>
</evidence>
<evidence type="ECO:0000256" key="1">
    <source>
        <dbReference type="ARBA" id="ARBA00022737"/>
    </source>
</evidence>
<gene>
    <name evidence="5" type="ORF">D5R40_08010</name>
</gene>
<keyword evidence="6" id="KW-1185">Reference proteome</keyword>
<dbReference type="InterPro" id="IPR011990">
    <property type="entry name" value="TPR-like_helical_dom_sf"/>
</dbReference>
<feature type="domain" description="Glycosyltransferase 61 catalytic" evidence="4">
    <location>
        <begin position="261"/>
        <end position="437"/>
    </location>
</feature>
<evidence type="ECO:0000259" key="4">
    <source>
        <dbReference type="Pfam" id="PF04577"/>
    </source>
</evidence>
<dbReference type="Pfam" id="PF00515">
    <property type="entry name" value="TPR_1"/>
    <property type="match status" value="1"/>
</dbReference>
<protein>
    <submittedName>
        <fullName evidence="5">DUF563 domain-containing protein</fullName>
    </submittedName>
</protein>
<dbReference type="InterPro" id="IPR019734">
    <property type="entry name" value="TPR_rpt"/>
</dbReference>
<dbReference type="PROSITE" id="PS50293">
    <property type="entry name" value="TPR_REGION"/>
    <property type="match status" value="1"/>
</dbReference>